<evidence type="ECO:0000313" key="4">
    <source>
        <dbReference type="Proteomes" id="UP001143474"/>
    </source>
</evidence>
<dbReference type="InterPro" id="IPR027843">
    <property type="entry name" value="DUF4440"/>
</dbReference>
<sequence>MGVTIAGKTHRACGPANRGRTMATEITADETARSDEAAARGVVDRVNAAWAAHDADAFADAYTEDATMVLSGDRYFTGRETIRAALIQEFQSRHRGTHLLADIVDVRFIGPDAAVLITEGGVLVPGETVPAEERAIRATWTLARQGGEWFIAAYQNTRNVDGKLPGA</sequence>
<evidence type="ECO:0000256" key="1">
    <source>
        <dbReference type="SAM" id="MobiDB-lite"/>
    </source>
</evidence>
<dbReference type="Proteomes" id="UP001143474">
    <property type="component" value="Unassembled WGS sequence"/>
</dbReference>
<dbReference type="NCBIfam" id="TIGR02246">
    <property type="entry name" value="SgcJ/EcaC family oxidoreductase"/>
    <property type="match status" value="1"/>
</dbReference>
<gene>
    <name evidence="3" type="ORF">GCM10017600_24080</name>
</gene>
<dbReference type="SUPFAM" id="SSF54427">
    <property type="entry name" value="NTF2-like"/>
    <property type="match status" value="1"/>
</dbReference>
<dbReference type="Pfam" id="PF14534">
    <property type="entry name" value="DUF4440"/>
    <property type="match status" value="1"/>
</dbReference>
<organism evidence="3 4">
    <name type="scientific">Streptosporangium carneum</name>
    <dbReference type="NCBI Taxonomy" id="47481"/>
    <lineage>
        <taxon>Bacteria</taxon>
        <taxon>Bacillati</taxon>
        <taxon>Actinomycetota</taxon>
        <taxon>Actinomycetes</taxon>
        <taxon>Streptosporangiales</taxon>
        <taxon>Streptosporangiaceae</taxon>
        <taxon>Streptosporangium</taxon>
    </lineage>
</organism>
<comment type="caution">
    <text evidence="3">The sequence shown here is derived from an EMBL/GenBank/DDBJ whole genome shotgun (WGS) entry which is preliminary data.</text>
</comment>
<dbReference type="Gene3D" id="3.10.450.50">
    <property type="match status" value="1"/>
</dbReference>
<name>A0A9W6HZ28_9ACTN</name>
<accession>A0A9W6HZ28</accession>
<dbReference type="InterPro" id="IPR032710">
    <property type="entry name" value="NTF2-like_dom_sf"/>
</dbReference>
<protein>
    <recommendedName>
        <fullName evidence="2">DUF4440 domain-containing protein</fullName>
    </recommendedName>
</protein>
<dbReference type="InterPro" id="IPR011944">
    <property type="entry name" value="Steroid_delta5-4_isomerase"/>
</dbReference>
<dbReference type="AlphaFoldDB" id="A0A9W6HZ28"/>
<keyword evidence="4" id="KW-1185">Reference proteome</keyword>
<dbReference type="CDD" id="cd00531">
    <property type="entry name" value="NTF2_like"/>
    <property type="match status" value="1"/>
</dbReference>
<feature type="domain" description="DUF4440" evidence="2">
    <location>
        <begin position="42"/>
        <end position="149"/>
    </location>
</feature>
<feature type="region of interest" description="Disordered" evidence="1">
    <location>
        <begin position="1"/>
        <end position="20"/>
    </location>
</feature>
<dbReference type="EMBL" id="BSEV01000004">
    <property type="protein sequence ID" value="GLK09002.1"/>
    <property type="molecule type" value="Genomic_DNA"/>
</dbReference>
<proteinExistence type="predicted"/>
<evidence type="ECO:0000259" key="2">
    <source>
        <dbReference type="Pfam" id="PF14534"/>
    </source>
</evidence>
<reference evidence="3" key="1">
    <citation type="journal article" date="2014" name="Int. J. Syst. Evol. Microbiol.">
        <title>Complete genome sequence of Corynebacterium casei LMG S-19264T (=DSM 44701T), isolated from a smear-ripened cheese.</title>
        <authorList>
            <consortium name="US DOE Joint Genome Institute (JGI-PGF)"/>
            <person name="Walter F."/>
            <person name="Albersmeier A."/>
            <person name="Kalinowski J."/>
            <person name="Ruckert C."/>
        </authorList>
    </citation>
    <scope>NUCLEOTIDE SEQUENCE</scope>
    <source>
        <strain evidence="3">VKM Ac-2007</strain>
    </source>
</reference>
<reference evidence="3" key="2">
    <citation type="submission" date="2023-01" db="EMBL/GenBank/DDBJ databases">
        <authorList>
            <person name="Sun Q."/>
            <person name="Evtushenko L."/>
        </authorList>
    </citation>
    <scope>NUCLEOTIDE SEQUENCE</scope>
    <source>
        <strain evidence="3">VKM Ac-2007</strain>
    </source>
</reference>
<evidence type="ECO:0000313" key="3">
    <source>
        <dbReference type="EMBL" id="GLK09002.1"/>
    </source>
</evidence>